<evidence type="ECO:0000313" key="2">
    <source>
        <dbReference type="EMBL" id="GBG82363.1"/>
    </source>
</evidence>
<name>A0A388LJE0_CHABU</name>
<dbReference type="EMBL" id="BFEA01000404">
    <property type="protein sequence ID" value="GBG82363.1"/>
    <property type="molecule type" value="Genomic_DNA"/>
</dbReference>
<dbReference type="AlphaFoldDB" id="A0A388LJE0"/>
<protein>
    <recommendedName>
        <fullName evidence="4">HAT C-terminal dimerisation domain-containing protein</fullName>
    </recommendedName>
</protein>
<organism evidence="2 3">
    <name type="scientific">Chara braunii</name>
    <name type="common">Braun's stonewort</name>
    <dbReference type="NCBI Taxonomy" id="69332"/>
    <lineage>
        <taxon>Eukaryota</taxon>
        <taxon>Viridiplantae</taxon>
        <taxon>Streptophyta</taxon>
        <taxon>Charophyceae</taxon>
        <taxon>Charales</taxon>
        <taxon>Characeae</taxon>
        <taxon>Chara</taxon>
    </lineage>
</organism>
<dbReference type="Proteomes" id="UP000265515">
    <property type="component" value="Unassembled WGS sequence"/>
</dbReference>
<gene>
    <name evidence="2" type="ORF">CBR_g34647</name>
</gene>
<evidence type="ECO:0000313" key="3">
    <source>
        <dbReference type="Proteomes" id="UP000265515"/>
    </source>
</evidence>
<sequence>MDFVHSKRMNKLSPESFAKLVYIHKNMQLLRVPYSKNCGFVDLWCDFVKPFPEPEENDGSLSKGFEDEAEKTEEEFVRELRFTKTPKGRVPKIIEDEDEELTNDSDLDDELWKRKCGSLDDSSGSEDQADDDFDFELRPESAVLGTTQGASTTDRALEVVEDGEEEDEEHQPDVGDNIEQEEEAEGMVQLEEGAEMEHQEEEEGMVQGGEEEEMQQDEEGDGLPLQEVQHGEVDQALNNEPHLTATTVYTRRPRPAECPELKVNIPEFMIGE</sequence>
<dbReference type="Gramene" id="GBG82363">
    <property type="protein sequence ID" value="GBG82363"/>
    <property type="gene ID" value="CBR_g34647"/>
</dbReference>
<keyword evidence="3" id="KW-1185">Reference proteome</keyword>
<evidence type="ECO:0008006" key="4">
    <source>
        <dbReference type="Google" id="ProtNLM"/>
    </source>
</evidence>
<proteinExistence type="predicted"/>
<feature type="compositionally biased region" description="Polar residues" evidence="1">
    <location>
        <begin position="144"/>
        <end position="154"/>
    </location>
</feature>
<reference evidence="2 3" key="1">
    <citation type="journal article" date="2018" name="Cell">
        <title>The Chara Genome: Secondary Complexity and Implications for Plant Terrestrialization.</title>
        <authorList>
            <person name="Nishiyama T."/>
            <person name="Sakayama H."/>
            <person name="Vries J.D."/>
            <person name="Buschmann H."/>
            <person name="Saint-Marcoux D."/>
            <person name="Ullrich K.K."/>
            <person name="Haas F.B."/>
            <person name="Vanderstraeten L."/>
            <person name="Becker D."/>
            <person name="Lang D."/>
            <person name="Vosolsobe S."/>
            <person name="Rombauts S."/>
            <person name="Wilhelmsson P.K.I."/>
            <person name="Janitza P."/>
            <person name="Kern R."/>
            <person name="Heyl A."/>
            <person name="Rumpler F."/>
            <person name="Villalobos L.I.A.C."/>
            <person name="Clay J.M."/>
            <person name="Skokan R."/>
            <person name="Toyoda A."/>
            <person name="Suzuki Y."/>
            <person name="Kagoshima H."/>
            <person name="Schijlen E."/>
            <person name="Tajeshwar N."/>
            <person name="Catarino B."/>
            <person name="Hetherington A.J."/>
            <person name="Saltykova A."/>
            <person name="Bonnot C."/>
            <person name="Breuninger H."/>
            <person name="Symeonidi A."/>
            <person name="Radhakrishnan G.V."/>
            <person name="Van Nieuwerburgh F."/>
            <person name="Deforce D."/>
            <person name="Chang C."/>
            <person name="Karol K.G."/>
            <person name="Hedrich R."/>
            <person name="Ulvskov P."/>
            <person name="Glockner G."/>
            <person name="Delwiche C.F."/>
            <person name="Petrasek J."/>
            <person name="Van de Peer Y."/>
            <person name="Friml J."/>
            <person name="Beilby M."/>
            <person name="Dolan L."/>
            <person name="Kohara Y."/>
            <person name="Sugano S."/>
            <person name="Fujiyama A."/>
            <person name="Delaux P.-M."/>
            <person name="Quint M."/>
            <person name="TheiBen G."/>
            <person name="Hagemann M."/>
            <person name="Harholt J."/>
            <person name="Dunand C."/>
            <person name="Zachgo S."/>
            <person name="Langdale J."/>
            <person name="Maumus F."/>
            <person name="Straeten D.V.D."/>
            <person name="Gould S.B."/>
            <person name="Rensing S.A."/>
        </authorList>
    </citation>
    <scope>NUCLEOTIDE SEQUENCE [LARGE SCALE GENOMIC DNA]</scope>
    <source>
        <strain evidence="2 3">S276</strain>
    </source>
</reference>
<evidence type="ECO:0000256" key="1">
    <source>
        <dbReference type="SAM" id="MobiDB-lite"/>
    </source>
</evidence>
<feature type="compositionally biased region" description="Acidic residues" evidence="1">
    <location>
        <begin position="192"/>
        <end position="221"/>
    </location>
</feature>
<feature type="region of interest" description="Disordered" evidence="1">
    <location>
        <begin position="141"/>
        <end position="221"/>
    </location>
</feature>
<feature type="compositionally biased region" description="Acidic residues" evidence="1">
    <location>
        <begin position="159"/>
        <end position="185"/>
    </location>
</feature>
<comment type="caution">
    <text evidence="2">The sequence shown here is derived from an EMBL/GenBank/DDBJ whole genome shotgun (WGS) entry which is preliminary data.</text>
</comment>
<accession>A0A388LJE0</accession>